<evidence type="ECO:0000313" key="1">
    <source>
        <dbReference type="EMBL" id="WDI78492.1"/>
    </source>
</evidence>
<reference evidence="1" key="1">
    <citation type="submission" date="2022-11" db="EMBL/GenBank/DDBJ databases">
        <title>Genomic comparisons reveal selection pressure and functional variation between nutritional endosymbionts of cave-adapted and epigean Hawaiian planthoppers.</title>
        <authorList>
            <person name="Gossett J.M."/>
            <person name="Porter M.L."/>
            <person name="Vasquez Y."/>
            <person name="Bennett G.M."/>
            <person name="Chong R.A."/>
        </authorList>
    </citation>
    <scope>NUCLEOTIDE SEQUENCE</scope>
    <source>
        <strain evidence="1">OPOL2</strain>
    </source>
</reference>
<dbReference type="Proteomes" id="UP001214992">
    <property type="component" value="Chromosome"/>
</dbReference>
<dbReference type="SUPFAM" id="SSF53383">
    <property type="entry name" value="PLP-dependent transferases"/>
    <property type="match status" value="1"/>
</dbReference>
<evidence type="ECO:0000313" key="2">
    <source>
        <dbReference type="Proteomes" id="UP001214992"/>
    </source>
</evidence>
<sequence length="54" mass="6551">MENYISEINKIKANLLYDFIDSSDFCQNNIHKYNRSFMNVVFKLRDVRLNDIFT</sequence>
<dbReference type="RefSeq" id="WP_274360519.1">
    <property type="nucleotide sequence ID" value="NZ_CP110496.1"/>
</dbReference>
<name>A0AAX3N7B7_9ENTR</name>
<dbReference type="Gene3D" id="3.90.1150.10">
    <property type="entry name" value="Aspartate Aminotransferase, domain 1"/>
    <property type="match status" value="1"/>
</dbReference>
<dbReference type="AlphaFoldDB" id="A0AAX3N7B7"/>
<protein>
    <submittedName>
        <fullName evidence="1">Uncharacterized protein</fullName>
    </submittedName>
</protein>
<accession>A0AAX3N7B7</accession>
<dbReference type="InterPro" id="IPR015422">
    <property type="entry name" value="PyrdxlP-dep_Trfase_small"/>
</dbReference>
<dbReference type="EMBL" id="CP110496">
    <property type="protein sequence ID" value="WDI78492.1"/>
    <property type="molecule type" value="Genomic_DNA"/>
</dbReference>
<gene>
    <name evidence="1" type="ORF">ONB71_02190</name>
</gene>
<organism evidence="1 2">
    <name type="scientific">Candidatus Purcelliella pentastirinorum</name>
    <dbReference type="NCBI Taxonomy" id="472834"/>
    <lineage>
        <taxon>Bacteria</taxon>
        <taxon>Pseudomonadati</taxon>
        <taxon>Pseudomonadota</taxon>
        <taxon>Gammaproteobacteria</taxon>
        <taxon>Enterobacterales</taxon>
        <taxon>Enterobacteriaceae</taxon>
        <taxon>Candidatus Purcelliella</taxon>
    </lineage>
</organism>
<proteinExistence type="predicted"/>
<dbReference type="InterPro" id="IPR015424">
    <property type="entry name" value="PyrdxlP-dep_Trfase"/>
</dbReference>